<dbReference type="AlphaFoldDB" id="A0A381QV77"/>
<dbReference type="Pfam" id="PF04456">
    <property type="entry name" value="DUF503"/>
    <property type="match status" value="1"/>
</dbReference>
<reference evidence="1" key="1">
    <citation type="submission" date="2018-05" db="EMBL/GenBank/DDBJ databases">
        <authorList>
            <person name="Lanie J.A."/>
            <person name="Ng W.-L."/>
            <person name="Kazmierczak K.M."/>
            <person name="Andrzejewski T.M."/>
            <person name="Davidsen T.M."/>
            <person name="Wayne K.J."/>
            <person name="Tettelin H."/>
            <person name="Glass J.I."/>
            <person name="Rusch D."/>
            <person name="Podicherti R."/>
            <person name="Tsui H.-C.T."/>
            <person name="Winkler M.E."/>
        </authorList>
    </citation>
    <scope>NUCLEOTIDE SEQUENCE</scope>
</reference>
<dbReference type="PANTHER" id="PTHR36441">
    <property type="entry name" value="HYPOTHETICAL CYTOSOLIC PROTEIN"/>
    <property type="match status" value="1"/>
</dbReference>
<dbReference type="SUPFAM" id="SSF103007">
    <property type="entry name" value="Hypothetical protein TT1725"/>
    <property type="match status" value="1"/>
</dbReference>
<accession>A0A381QV77</accession>
<organism evidence="1">
    <name type="scientific">marine metagenome</name>
    <dbReference type="NCBI Taxonomy" id="408172"/>
    <lineage>
        <taxon>unclassified sequences</taxon>
        <taxon>metagenomes</taxon>
        <taxon>ecological metagenomes</taxon>
    </lineage>
</organism>
<dbReference type="InterPro" id="IPR007546">
    <property type="entry name" value="DUF503"/>
</dbReference>
<proteinExistence type="predicted"/>
<gene>
    <name evidence="1" type="ORF">METZ01_LOCUS35728</name>
</gene>
<dbReference type="InterPro" id="IPR036746">
    <property type="entry name" value="TT1725-like_sf"/>
</dbReference>
<evidence type="ECO:0000313" key="1">
    <source>
        <dbReference type="EMBL" id="SUZ82874.1"/>
    </source>
</evidence>
<protein>
    <recommendedName>
        <fullName evidence="2">DUF503 domain-containing protein</fullName>
    </recommendedName>
</protein>
<name>A0A381QV77_9ZZZZ</name>
<evidence type="ECO:0008006" key="2">
    <source>
        <dbReference type="Google" id="ProtNLM"/>
    </source>
</evidence>
<dbReference type="Gene3D" id="3.30.70.1120">
    <property type="entry name" value="TT1725-like"/>
    <property type="match status" value="1"/>
</dbReference>
<sequence>MQANASQERAQTFKLHFRNRLERAVHLGVCRIMLHLPDSASLKDKRQVSRSLTARIRNTFNVAVAEVEDQELWQRLTLAICCVSTDPTHANEMVSKVVAFVEEYRRDLELLDYETEIISGV</sequence>
<dbReference type="PANTHER" id="PTHR36441:SF1">
    <property type="entry name" value="DUF503 DOMAIN-CONTAINING PROTEIN"/>
    <property type="match status" value="1"/>
</dbReference>
<dbReference type="EMBL" id="UINC01001527">
    <property type="protein sequence ID" value="SUZ82874.1"/>
    <property type="molecule type" value="Genomic_DNA"/>
</dbReference>